<reference evidence="2" key="1">
    <citation type="submission" date="2021-01" db="EMBL/GenBank/DDBJ databases">
        <authorList>
            <person name="Corre E."/>
            <person name="Pelletier E."/>
            <person name="Niang G."/>
            <person name="Scheremetjew M."/>
            <person name="Finn R."/>
            <person name="Kale V."/>
            <person name="Holt S."/>
            <person name="Cochrane G."/>
            <person name="Meng A."/>
            <person name="Brown T."/>
            <person name="Cohen L."/>
        </authorList>
    </citation>
    <scope>NUCLEOTIDE SEQUENCE</scope>
    <source>
        <strain evidence="2">RCC733</strain>
    </source>
</reference>
<sequence length="127" mass="14074">MVLFLLYVLICSNLHHRSTTSSQSRLFSVAMRLVTHCHHRHTHHFAVLEKSEVFMTASHAVLARPFGLQQHFLRRLAVVSSLACFCPQTASRVPPPSVQPCPVPALPFPPPQDWSGVSLVKVVLGSS</sequence>
<evidence type="ECO:0000256" key="1">
    <source>
        <dbReference type="SAM" id="SignalP"/>
    </source>
</evidence>
<accession>A0A7S2ASH4</accession>
<gene>
    <name evidence="2" type="ORF">PPRO1471_LOCUS3590</name>
</gene>
<protein>
    <recommendedName>
        <fullName evidence="3">Secreted protein</fullName>
    </recommendedName>
</protein>
<feature type="chain" id="PRO_5031195127" description="Secreted protein" evidence="1">
    <location>
        <begin position="21"/>
        <end position="127"/>
    </location>
</feature>
<evidence type="ECO:0000313" key="2">
    <source>
        <dbReference type="EMBL" id="CAD9375951.1"/>
    </source>
</evidence>
<proteinExistence type="predicted"/>
<feature type="signal peptide" evidence="1">
    <location>
        <begin position="1"/>
        <end position="20"/>
    </location>
</feature>
<dbReference type="AlphaFoldDB" id="A0A7S2ASH4"/>
<dbReference type="EMBL" id="HBGR01005317">
    <property type="protein sequence ID" value="CAD9375951.1"/>
    <property type="molecule type" value="Transcribed_RNA"/>
</dbReference>
<name>A0A7S2ASH4_9CHLO</name>
<evidence type="ECO:0008006" key="3">
    <source>
        <dbReference type="Google" id="ProtNLM"/>
    </source>
</evidence>
<keyword evidence="1" id="KW-0732">Signal</keyword>
<organism evidence="2">
    <name type="scientific">Pycnococcus provasolii</name>
    <dbReference type="NCBI Taxonomy" id="41880"/>
    <lineage>
        <taxon>Eukaryota</taxon>
        <taxon>Viridiplantae</taxon>
        <taxon>Chlorophyta</taxon>
        <taxon>Pseudoscourfieldiophyceae</taxon>
        <taxon>Pseudoscourfieldiales</taxon>
        <taxon>Pycnococcaceae</taxon>
        <taxon>Pycnococcus</taxon>
    </lineage>
</organism>